<evidence type="ECO:0000256" key="6">
    <source>
        <dbReference type="ARBA" id="ARBA00023157"/>
    </source>
</evidence>
<reference evidence="9 10" key="1">
    <citation type="journal article" date="2014" name="Int. J. Syst. Evol. Microbiol.">
        <title>Listeria floridensis sp. nov., Listeria aquatica sp. nov., Listeria cornellensis sp. nov., Listeria riparia sp. nov. and Listeria grandensis sp. nov., from agricultural and natural environments.</title>
        <authorList>
            <person name="den Bakker H.C."/>
            <person name="Warchocki S."/>
            <person name="Wright E.M."/>
            <person name="Allred A.F."/>
            <person name="Ahlstrom C."/>
            <person name="Manuel C.S."/>
            <person name="Stasiewicz M.J."/>
            <person name="Burrell A."/>
            <person name="Roof S."/>
            <person name="Strawn L."/>
            <person name="Fortes E.D."/>
            <person name="Nightingale K.K."/>
            <person name="Kephart D."/>
            <person name="Wiedmann M."/>
        </authorList>
    </citation>
    <scope>NUCLEOTIDE SEQUENCE [LARGE SCALE GENOMIC DNA]</scope>
    <source>
        <strain evidence="10">FSL F6-971</strain>
    </source>
</reference>
<dbReference type="EC" id="2.8.1.13" evidence="1"/>
<dbReference type="STRING" id="1265819.PGRAN_14667"/>
<dbReference type="SUPFAM" id="SSF52402">
    <property type="entry name" value="Adenine nucleotide alpha hydrolases-like"/>
    <property type="match status" value="1"/>
</dbReference>
<dbReference type="Pfam" id="PF03054">
    <property type="entry name" value="tRNA_Me_trans"/>
    <property type="match status" value="1"/>
</dbReference>
<evidence type="ECO:0000256" key="4">
    <source>
        <dbReference type="ARBA" id="ARBA00022694"/>
    </source>
</evidence>
<dbReference type="Pfam" id="PF20258">
    <property type="entry name" value="tRNA_Me_trans_C"/>
    <property type="match status" value="1"/>
</dbReference>
<dbReference type="OrthoDB" id="9800696at2"/>
<protein>
    <recommendedName>
        <fullName evidence="1">tRNA-uridine 2-sulfurtransferase</fullName>
        <ecNumber evidence="1">2.8.1.13</ecNumber>
    </recommendedName>
</protein>
<comment type="caution">
    <text evidence="9">The sequence shown here is derived from an EMBL/GenBank/DDBJ whole genome shotgun (WGS) entry which is preliminary data.</text>
</comment>
<comment type="catalytic activity">
    <reaction evidence="7">
        <text>S-sulfanyl-L-cysteinyl-[protein] + uridine(34) in tRNA + AH2 + ATP = 2-thiouridine(34) in tRNA + L-cysteinyl-[protein] + A + AMP + diphosphate + H(+)</text>
        <dbReference type="Rhea" id="RHEA:47032"/>
        <dbReference type="Rhea" id="RHEA-COMP:10131"/>
        <dbReference type="Rhea" id="RHEA-COMP:11726"/>
        <dbReference type="Rhea" id="RHEA-COMP:11727"/>
        <dbReference type="Rhea" id="RHEA-COMP:11728"/>
        <dbReference type="ChEBI" id="CHEBI:13193"/>
        <dbReference type="ChEBI" id="CHEBI:15378"/>
        <dbReference type="ChEBI" id="CHEBI:17499"/>
        <dbReference type="ChEBI" id="CHEBI:29950"/>
        <dbReference type="ChEBI" id="CHEBI:30616"/>
        <dbReference type="ChEBI" id="CHEBI:33019"/>
        <dbReference type="ChEBI" id="CHEBI:61963"/>
        <dbReference type="ChEBI" id="CHEBI:65315"/>
        <dbReference type="ChEBI" id="CHEBI:87170"/>
        <dbReference type="ChEBI" id="CHEBI:456215"/>
        <dbReference type="EC" id="2.8.1.13"/>
    </reaction>
</comment>
<dbReference type="Proteomes" id="UP000019253">
    <property type="component" value="Unassembled WGS sequence"/>
</dbReference>
<evidence type="ECO:0000256" key="5">
    <source>
        <dbReference type="ARBA" id="ARBA00022884"/>
    </source>
</evidence>
<dbReference type="NCBIfam" id="TIGR00420">
    <property type="entry name" value="trmU"/>
    <property type="match status" value="1"/>
</dbReference>
<accession>W7BCE2</accession>
<evidence type="ECO:0000256" key="2">
    <source>
        <dbReference type="ARBA" id="ARBA00022555"/>
    </source>
</evidence>
<keyword evidence="10" id="KW-1185">Reference proteome</keyword>
<dbReference type="GO" id="GO:0002143">
    <property type="term" value="P:tRNA wobble position uridine thiolation"/>
    <property type="evidence" value="ECO:0007669"/>
    <property type="project" value="TreeGrafter"/>
</dbReference>
<keyword evidence="5" id="KW-0694">RNA-binding</keyword>
<dbReference type="EMBL" id="AODD01000029">
    <property type="protein sequence ID" value="EUJ20666.1"/>
    <property type="molecule type" value="Genomic_DNA"/>
</dbReference>
<evidence type="ECO:0000313" key="9">
    <source>
        <dbReference type="EMBL" id="EUJ20666.1"/>
    </source>
</evidence>
<evidence type="ECO:0000256" key="1">
    <source>
        <dbReference type="ARBA" id="ARBA00011949"/>
    </source>
</evidence>
<feature type="domain" description="tRNA-specific 2-thiouridylase MnmA-like C-terminal" evidence="8">
    <location>
        <begin position="290"/>
        <end position="354"/>
    </location>
</feature>
<dbReference type="Gene3D" id="2.30.30.280">
    <property type="entry name" value="Adenine nucleotide alpha hydrolases-like domains"/>
    <property type="match status" value="1"/>
</dbReference>
<keyword evidence="3 9" id="KW-0808">Transferase</keyword>
<gene>
    <name evidence="9" type="primary">mnmA</name>
    <name evidence="9" type="ORF">PGRAN_14667</name>
</gene>
<dbReference type="RefSeq" id="WP_051998656.1">
    <property type="nucleotide sequence ID" value="NZ_AODD01000029.1"/>
</dbReference>
<dbReference type="InterPro" id="IPR004506">
    <property type="entry name" value="MnmA-like"/>
</dbReference>
<name>W7BCE2_9LIST</name>
<keyword evidence="6" id="KW-1015">Disulfide bond</keyword>
<dbReference type="AlphaFoldDB" id="W7BCE2"/>
<evidence type="ECO:0000259" key="8">
    <source>
        <dbReference type="Pfam" id="PF20258"/>
    </source>
</evidence>
<dbReference type="Gene3D" id="3.40.50.620">
    <property type="entry name" value="HUPs"/>
    <property type="match status" value="1"/>
</dbReference>
<evidence type="ECO:0000313" key="10">
    <source>
        <dbReference type="Proteomes" id="UP000019253"/>
    </source>
</evidence>
<keyword evidence="4" id="KW-0819">tRNA processing</keyword>
<dbReference type="InterPro" id="IPR023382">
    <property type="entry name" value="MnmA-like_central_sf"/>
</dbReference>
<organism evidence="9 10">
    <name type="scientific">Listeria grandensis FSL F6-0971</name>
    <dbReference type="NCBI Taxonomy" id="1265819"/>
    <lineage>
        <taxon>Bacteria</taxon>
        <taxon>Bacillati</taxon>
        <taxon>Bacillota</taxon>
        <taxon>Bacilli</taxon>
        <taxon>Bacillales</taxon>
        <taxon>Listeriaceae</taxon>
        <taxon>Listeria</taxon>
    </lineage>
</organism>
<evidence type="ECO:0000256" key="3">
    <source>
        <dbReference type="ARBA" id="ARBA00022679"/>
    </source>
</evidence>
<dbReference type="Gene3D" id="2.40.30.10">
    <property type="entry name" value="Translation factors"/>
    <property type="match status" value="1"/>
</dbReference>
<dbReference type="CDD" id="cd01998">
    <property type="entry name" value="MnmA_TRMU-like"/>
    <property type="match status" value="1"/>
</dbReference>
<dbReference type="InterPro" id="IPR014729">
    <property type="entry name" value="Rossmann-like_a/b/a_fold"/>
</dbReference>
<evidence type="ECO:0000256" key="7">
    <source>
        <dbReference type="ARBA" id="ARBA00051542"/>
    </source>
</evidence>
<dbReference type="InterPro" id="IPR046885">
    <property type="entry name" value="MnmA-like_C"/>
</dbReference>
<keyword evidence="2" id="KW-0820">tRNA-binding</keyword>
<dbReference type="GO" id="GO:0000049">
    <property type="term" value="F:tRNA binding"/>
    <property type="evidence" value="ECO:0007669"/>
    <property type="project" value="UniProtKB-KW"/>
</dbReference>
<dbReference type="NCBIfam" id="NF001138">
    <property type="entry name" value="PRK00143.1"/>
    <property type="match status" value="1"/>
</dbReference>
<dbReference type="GO" id="GO:0103016">
    <property type="term" value="F:tRNA-uridine 2-sulfurtransferase activity"/>
    <property type="evidence" value="ECO:0007669"/>
    <property type="project" value="UniProtKB-EC"/>
</dbReference>
<proteinExistence type="predicted"/>
<dbReference type="PANTHER" id="PTHR11933">
    <property type="entry name" value="TRNA 5-METHYLAMINOMETHYL-2-THIOURIDYLATE -METHYLTRANSFERASE"/>
    <property type="match status" value="1"/>
</dbReference>
<dbReference type="PATRIC" id="fig|1265819.5.peg.2931"/>
<sequence>MKANTTVVVGMSGGVNSSVAAYLLKKQGYHVIGLFMKNWDEKNEDGVCTATEDYRDVVKVANELDIPYYSVNFEKEYMEQVFKHVVHGHLDGKNPSIDVRCNQEVKFGLFKKYAGLLGADYIATGHYARITEVDNDIQLLTGADQNEQTYFLSMLKKEQLKNVIFPLSSLARWEIRELAIGAKLATAAKTDSDGLCYIGEQEFNQFIRDFVQQPSGNIIDDNKGRNIGKHDGLAFYKVGSSYEFPTNDGVLRLTVLEKRYNDNTLIVSEDHNHEKLYVTDGFIESLNLFTPASQPFDTLICHAKTGYRKPNVRVTISPQEHGSKIVFDEPIRALLAGQHIALYSGPECIGGAVIG</sequence>
<dbReference type="PANTHER" id="PTHR11933:SF5">
    <property type="entry name" value="MITOCHONDRIAL TRNA-SPECIFIC 2-THIOURIDYLASE 1"/>
    <property type="match status" value="1"/>
</dbReference>